<sequence>MNTRHTFNTALKALPFAISISLVSAQGFAAEETNEQKIAKLEQQVQTLQKQQTASLTDRFKFNGFMSGAYVSADNNSGYLGSSTSADFSEESKLGFQATFAITDSTQAVMQLMMKGENDWDVEAEWAYVSHRFDGGVQLRGGKLRVPLFMYSDYLDVGYAQPFARPPEEVYGSVPFTTYTGGDVSYEFEFDDSTLTVQAFGGESEESGTDIKNILGANLTWTDEIWTLRAVYGQSTLDGTISRSVTIPSQDPVTGLPISIEASVPLLTLDNEKATFTGVGASYDNGEFLAVTEWTRAEVDGQYTDSDAGYITLGYRINAFTPYVTAAYYESQDDDQRPVFSQGSALIAALFNGQRTSYSGGLRWDALDNLAVKFDVTYATDFGDTSGGFQSNVLQEYDDVTVYTVKFDVVF</sequence>
<feature type="chain" id="PRO_5009179010" description="Porin" evidence="1">
    <location>
        <begin position="30"/>
        <end position="411"/>
    </location>
</feature>
<proteinExistence type="predicted"/>
<dbReference type="Proteomes" id="UP000095230">
    <property type="component" value="Unassembled WGS sequence"/>
</dbReference>
<name>A0A1E5IRP4_SHECO</name>
<reference evidence="2 3" key="1">
    <citation type="submission" date="2016-07" db="EMBL/GenBank/DDBJ databases">
        <title>Whole-genome of two Shewanella species isolated from a digestive organ of sea cucumber Apostichopus japonicus Selenka 1867.</title>
        <authorList>
            <person name="Hong H.-H."/>
            <person name="Choi H."/>
            <person name="Cheon S."/>
            <person name="Oh J.-S."/>
            <person name="Lee H.-G."/>
            <person name="Park C."/>
        </authorList>
    </citation>
    <scope>NUCLEOTIDE SEQUENCE [LARGE SCALE GENOMIC DNA]</scope>
    <source>
        <strain evidence="2 3">CSB03KR</strain>
    </source>
</reference>
<dbReference type="AlphaFoldDB" id="A0A1E5IRP4"/>
<dbReference type="OrthoDB" id="197869at2"/>
<dbReference type="RefSeq" id="WP_069671422.1">
    <property type="nucleotide sequence ID" value="NZ_MCBT01000043.1"/>
</dbReference>
<organism evidence="2 3">
    <name type="scientific">Shewanella colwelliana</name>
    <name type="common">Alteromonas colwelliana</name>
    <dbReference type="NCBI Taxonomy" id="23"/>
    <lineage>
        <taxon>Bacteria</taxon>
        <taxon>Pseudomonadati</taxon>
        <taxon>Pseudomonadota</taxon>
        <taxon>Gammaproteobacteria</taxon>
        <taxon>Alteromonadales</taxon>
        <taxon>Shewanellaceae</taxon>
        <taxon>Shewanella</taxon>
    </lineage>
</organism>
<accession>A0A1E5IRP4</accession>
<dbReference type="EMBL" id="MCBT01000043">
    <property type="protein sequence ID" value="OEG73200.1"/>
    <property type="molecule type" value="Genomic_DNA"/>
</dbReference>
<dbReference type="SUPFAM" id="SSF56935">
    <property type="entry name" value="Porins"/>
    <property type="match status" value="1"/>
</dbReference>
<evidence type="ECO:0008006" key="4">
    <source>
        <dbReference type="Google" id="ProtNLM"/>
    </source>
</evidence>
<feature type="signal peptide" evidence="1">
    <location>
        <begin position="1"/>
        <end position="29"/>
    </location>
</feature>
<dbReference type="InterPro" id="IPR023614">
    <property type="entry name" value="Porin_dom_sf"/>
</dbReference>
<dbReference type="STRING" id="23.BEL05_13075"/>
<dbReference type="Gene3D" id="2.40.160.10">
    <property type="entry name" value="Porin"/>
    <property type="match status" value="1"/>
</dbReference>
<protein>
    <recommendedName>
        <fullName evidence="4">Porin</fullName>
    </recommendedName>
</protein>
<evidence type="ECO:0000313" key="2">
    <source>
        <dbReference type="EMBL" id="OEG73200.1"/>
    </source>
</evidence>
<comment type="caution">
    <text evidence="2">The sequence shown here is derived from an EMBL/GenBank/DDBJ whole genome shotgun (WGS) entry which is preliminary data.</text>
</comment>
<evidence type="ECO:0000313" key="3">
    <source>
        <dbReference type="Proteomes" id="UP000095230"/>
    </source>
</evidence>
<evidence type="ECO:0000256" key="1">
    <source>
        <dbReference type="SAM" id="SignalP"/>
    </source>
</evidence>
<gene>
    <name evidence="2" type="ORF">BEL05_13075</name>
</gene>
<keyword evidence="1" id="KW-0732">Signal</keyword>